<dbReference type="SUPFAM" id="SSF51182">
    <property type="entry name" value="RmlC-like cupins"/>
    <property type="match status" value="1"/>
</dbReference>
<dbReference type="Pfam" id="PF12973">
    <property type="entry name" value="Cupin_7"/>
    <property type="match status" value="1"/>
</dbReference>
<proteinExistence type="predicted"/>
<dbReference type="InterPro" id="IPR025979">
    <property type="entry name" value="ChrR-like_cupin_dom"/>
</dbReference>
<evidence type="ECO:0000313" key="2">
    <source>
        <dbReference type="EMBL" id="KAL1869059.1"/>
    </source>
</evidence>
<evidence type="ECO:0000313" key="3">
    <source>
        <dbReference type="Proteomes" id="UP001583193"/>
    </source>
</evidence>
<keyword evidence="3" id="KW-1185">Reference proteome</keyword>
<accession>A0ABR3X0D5</accession>
<reference evidence="2 3" key="1">
    <citation type="journal article" date="2024" name="IMA Fungus">
        <title>IMA Genome - F19 : A genome assembly and annotation guide to empower mycologists, including annotated draft genome sequences of Ceratocystis pirilliformis, Diaporthe australafricana, Fusarium ophioides, Paecilomyces lecythidis, and Sporothrix stenoceras.</title>
        <authorList>
            <person name="Aylward J."/>
            <person name="Wilson A.M."/>
            <person name="Visagie C.M."/>
            <person name="Spraker J."/>
            <person name="Barnes I."/>
            <person name="Buitendag C."/>
            <person name="Ceriani C."/>
            <person name="Del Mar Angel L."/>
            <person name="du Plessis D."/>
            <person name="Fuchs T."/>
            <person name="Gasser K."/>
            <person name="Kramer D."/>
            <person name="Li W."/>
            <person name="Munsamy K."/>
            <person name="Piso A."/>
            <person name="Price J.L."/>
            <person name="Sonnekus B."/>
            <person name="Thomas C."/>
            <person name="van der Nest A."/>
            <person name="van Dijk A."/>
            <person name="van Heerden A."/>
            <person name="van Vuuren N."/>
            <person name="Yilmaz N."/>
            <person name="Duong T.A."/>
            <person name="van der Merwe N.A."/>
            <person name="Wingfield M.J."/>
            <person name="Wingfield B.D."/>
        </authorList>
    </citation>
    <scope>NUCLEOTIDE SEQUENCE [LARGE SCALE GENOMIC DNA]</scope>
    <source>
        <strain evidence="2 3">CMW 18167</strain>
    </source>
</reference>
<dbReference type="InterPro" id="IPR014710">
    <property type="entry name" value="RmlC-like_jellyroll"/>
</dbReference>
<comment type="caution">
    <text evidence="2">The sequence shown here is derived from an EMBL/GenBank/DDBJ whole genome shotgun (WGS) entry which is preliminary data.</text>
</comment>
<dbReference type="Proteomes" id="UP001583193">
    <property type="component" value="Unassembled WGS sequence"/>
</dbReference>
<evidence type="ECO:0000259" key="1">
    <source>
        <dbReference type="Pfam" id="PF12973"/>
    </source>
</evidence>
<gene>
    <name evidence="2" type="ORF">Plec18167_008063</name>
</gene>
<dbReference type="Gene3D" id="2.60.120.10">
    <property type="entry name" value="Jelly Rolls"/>
    <property type="match status" value="1"/>
</dbReference>
<feature type="domain" description="ChrR-like cupin" evidence="1">
    <location>
        <begin position="14"/>
        <end position="107"/>
    </location>
</feature>
<protein>
    <recommendedName>
        <fullName evidence="1">ChrR-like cupin domain-containing protein</fullName>
    </recommendedName>
</protein>
<name>A0ABR3X0D5_9EURO</name>
<dbReference type="EMBL" id="JAVDPF010000036">
    <property type="protein sequence ID" value="KAL1869059.1"/>
    <property type="molecule type" value="Genomic_DNA"/>
</dbReference>
<sequence>MEQFEFHDATSHPARNWVEVEPGIDQMTLNADPKTGRKTLLQRWQPNTKNTTQTFVHEYIEEVFIVEGDLADTNLQQSWEKGAYAYRKPGMKHGPFKSEKGCLMFITCSPDR</sequence>
<dbReference type="InterPro" id="IPR011051">
    <property type="entry name" value="RmlC_Cupin_sf"/>
</dbReference>
<organism evidence="2 3">
    <name type="scientific">Paecilomyces lecythidis</name>
    <dbReference type="NCBI Taxonomy" id="3004212"/>
    <lineage>
        <taxon>Eukaryota</taxon>
        <taxon>Fungi</taxon>
        <taxon>Dikarya</taxon>
        <taxon>Ascomycota</taxon>
        <taxon>Pezizomycotina</taxon>
        <taxon>Eurotiomycetes</taxon>
        <taxon>Eurotiomycetidae</taxon>
        <taxon>Eurotiales</taxon>
        <taxon>Thermoascaceae</taxon>
        <taxon>Paecilomyces</taxon>
    </lineage>
</organism>